<evidence type="ECO:0000256" key="4">
    <source>
        <dbReference type="ARBA" id="ARBA00022643"/>
    </source>
</evidence>
<protein>
    <submittedName>
        <fullName evidence="7">Nitroreductase</fullName>
    </submittedName>
</protein>
<evidence type="ECO:0000256" key="1">
    <source>
        <dbReference type="ARBA" id="ARBA00001917"/>
    </source>
</evidence>
<accession>A0A938Y7V3</accession>
<dbReference type="SUPFAM" id="SSF55469">
    <property type="entry name" value="FMN-dependent nitroreductase-like"/>
    <property type="match status" value="1"/>
</dbReference>
<keyword evidence="8" id="KW-1185">Reference proteome</keyword>
<comment type="caution">
    <text evidence="7">The sequence shown here is derived from an EMBL/GenBank/DDBJ whole genome shotgun (WGS) entry which is preliminary data.</text>
</comment>
<evidence type="ECO:0000256" key="2">
    <source>
        <dbReference type="ARBA" id="ARBA00007118"/>
    </source>
</evidence>
<evidence type="ECO:0000259" key="6">
    <source>
        <dbReference type="Pfam" id="PF00881"/>
    </source>
</evidence>
<dbReference type="Pfam" id="PF00881">
    <property type="entry name" value="Nitroreductase"/>
    <property type="match status" value="1"/>
</dbReference>
<dbReference type="InterPro" id="IPR000415">
    <property type="entry name" value="Nitroreductase-like"/>
</dbReference>
<evidence type="ECO:0000313" key="8">
    <source>
        <dbReference type="Proteomes" id="UP000663791"/>
    </source>
</evidence>
<name>A0A938Y7V3_9ACTN</name>
<dbReference type="InterPro" id="IPR029479">
    <property type="entry name" value="Nitroreductase"/>
</dbReference>
<organism evidence="7 8">
    <name type="scientific">Nocardioides faecalis</name>
    <dbReference type="NCBI Taxonomy" id="2803858"/>
    <lineage>
        <taxon>Bacteria</taxon>
        <taxon>Bacillati</taxon>
        <taxon>Actinomycetota</taxon>
        <taxon>Actinomycetes</taxon>
        <taxon>Propionibacteriales</taxon>
        <taxon>Nocardioidaceae</taxon>
        <taxon>Nocardioides</taxon>
    </lineage>
</organism>
<comment type="cofactor">
    <cofactor evidence="1">
        <name>FMN</name>
        <dbReference type="ChEBI" id="CHEBI:58210"/>
    </cofactor>
</comment>
<dbReference type="RefSeq" id="WP_205293022.1">
    <property type="nucleotide sequence ID" value="NZ_CP074406.1"/>
</dbReference>
<feature type="domain" description="Nitroreductase" evidence="6">
    <location>
        <begin position="33"/>
        <end position="219"/>
    </location>
</feature>
<dbReference type="Proteomes" id="UP000663791">
    <property type="component" value="Unassembled WGS sequence"/>
</dbReference>
<keyword evidence="3" id="KW-0285">Flavoprotein</keyword>
<dbReference type="AlphaFoldDB" id="A0A938Y7V3"/>
<dbReference type="EMBL" id="JAERTX010000022">
    <property type="protein sequence ID" value="MBM9461703.1"/>
    <property type="molecule type" value="Genomic_DNA"/>
</dbReference>
<reference evidence="7" key="1">
    <citation type="submission" date="2021-01" db="EMBL/GenBank/DDBJ databases">
        <title>Novel species in genus Nocardioides.</title>
        <authorList>
            <person name="Zhang G."/>
        </authorList>
    </citation>
    <scope>NUCLEOTIDE SEQUENCE</scope>
    <source>
        <strain evidence="7">Zg-536</strain>
    </source>
</reference>
<dbReference type="GO" id="GO:0016491">
    <property type="term" value="F:oxidoreductase activity"/>
    <property type="evidence" value="ECO:0007669"/>
    <property type="project" value="UniProtKB-KW"/>
</dbReference>
<evidence type="ECO:0000256" key="3">
    <source>
        <dbReference type="ARBA" id="ARBA00022630"/>
    </source>
</evidence>
<dbReference type="PANTHER" id="PTHR43673">
    <property type="entry name" value="NAD(P)H NITROREDUCTASE YDGI-RELATED"/>
    <property type="match status" value="1"/>
</dbReference>
<evidence type="ECO:0000256" key="5">
    <source>
        <dbReference type="ARBA" id="ARBA00023002"/>
    </source>
</evidence>
<proteinExistence type="inferred from homology"/>
<sequence>MSALGSTAADTAVDTAVDTAGLDRADALAATLEHRFSCRGFLPEPVRPDTLRRLFTLAQRTPSWCNSQAWQVHLLSGEDVVALSERLTERVLSGAEQPDIPGPERYEGVYAERRRTCGRGLYDAVGVAREDSEGRLRQMLENFQFFGAPHVAIVTSPQALGTYGVMDCGGYVANLLNLADALGLGAIAQGAIGMYADAVRAHLDLPEDRWVVCAVALGHADPDHPANRFRTEREDVDVAVTGLPDPT</sequence>
<keyword evidence="5" id="KW-0560">Oxidoreductase</keyword>
<gene>
    <name evidence="7" type="ORF">JK386_17530</name>
</gene>
<dbReference type="CDD" id="cd02136">
    <property type="entry name" value="PnbA_NfnB-like"/>
    <property type="match status" value="1"/>
</dbReference>
<dbReference type="Gene3D" id="3.40.109.10">
    <property type="entry name" value="NADH Oxidase"/>
    <property type="match status" value="1"/>
</dbReference>
<comment type="similarity">
    <text evidence="2">Belongs to the nitroreductase family.</text>
</comment>
<keyword evidence="4" id="KW-0288">FMN</keyword>
<dbReference type="PANTHER" id="PTHR43673:SF2">
    <property type="entry name" value="NITROREDUCTASE"/>
    <property type="match status" value="1"/>
</dbReference>
<evidence type="ECO:0000313" key="7">
    <source>
        <dbReference type="EMBL" id="MBM9461703.1"/>
    </source>
</evidence>